<dbReference type="EMBL" id="VHSH01000001">
    <property type="protein sequence ID" value="TQV83039.1"/>
    <property type="molecule type" value="Genomic_DNA"/>
</dbReference>
<comment type="caution">
    <text evidence="3">The sequence shown here is derived from an EMBL/GenBank/DDBJ whole genome shotgun (WGS) entry which is preliminary data.</text>
</comment>
<dbReference type="PANTHER" id="PTHR43798:SF33">
    <property type="entry name" value="HYDROLASE, PUTATIVE (AFU_ORTHOLOGUE AFUA_2G14860)-RELATED"/>
    <property type="match status" value="1"/>
</dbReference>
<accession>A0A545U0N9</accession>
<protein>
    <submittedName>
        <fullName evidence="3">Alpha/beta hydrolase</fullName>
    </submittedName>
</protein>
<gene>
    <name evidence="3" type="ORF">FKG95_00070</name>
</gene>
<dbReference type="SUPFAM" id="SSF53474">
    <property type="entry name" value="alpha/beta-Hydrolases"/>
    <property type="match status" value="1"/>
</dbReference>
<dbReference type="InterPro" id="IPR050266">
    <property type="entry name" value="AB_hydrolase_sf"/>
</dbReference>
<evidence type="ECO:0000259" key="2">
    <source>
        <dbReference type="Pfam" id="PF12697"/>
    </source>
</evidence>
<dbReference type="GO" id="GO:0016787">
    <property type="term" value="F:hydrolase activity"/>
    <property type="evidence" value="ECO:0007669"/>
    <property type="project" value="UniProtKB-KW"/>
</dbReference>
<dbReference type="RefSeq" id="WP_142893907.1">
    <property type="nucleotide sequence ID" value="NZ_ML660052.1"/>
</dbReference>
<name>A0A545U0N9_9PROT</name>
<sequence length="307" mass="33854">MPDEFAKPEEISKPDKTASPEDFPRPEDFLRTDAVKQFPAKGHARTKVIALHCSGWNAKQWRSLHDVLGPDFELHTPENYGTDNRGDWPGEQPFTLADEAAGAIEIIDASVDPVHLIGHSYGGALALHIALARPHKIASLAVYEPCAYHLLRQIGREGEEGFAEIMELNSFVKTRVAVGDYKAAMTSFVDYWNGADAWVTMRSDLQKLMLRWAPKAPLEFYALMEESVLLGSYSELNMPVLLLRGEHTPTPTEAIAGALAEVLPNARLVDVSGAGHMGHVTHADDVHMAIMDHLLEANRPPPLRNTA</sequence>
<evidence type="ECO:0000313" key="3">
    <source>
        <dbReference type="EMBL" id="TQV83039.1"/>
    </source>
</evidence>
<dbReference type="Pfam" id="PF12697">
    <property type="entry name" value="Abhydrolase_6"/>
    <property type="match status" value="1"/>
</dbReference>
<organism evidence="3 4">
    <name type="scientific">Denitrobaculum tricleocarpae</name>
    <dbReference type="NCBI Taxonomy" id="2591009"/>
    <lineage>
        <taxon>Bacteria</taxon>
        <taxon>Pseudomonadati</taxon>
        <taxon>Pseudomonadota</taxon>
        <taxon>Alphaproteobacteria</taxon>
        <taxon>Rhodospirillales</taxon>
        <taxon>Rhodospirillaceae</taxon>
        <taxon>Denitrobaculum</taxon>
    </lineage>
</organism>
<dbReference type="Gene3D" id="3.40.50.1820">
    <property type="entry name" value="alpha/beta hydrolase"/>
    <property type="match status" value="1"/>
</dbReference>
<keyword evidence="4" id="KW-1185">Reference proteome</keyword>
<dbReference type="PANTHER" id="PTHR43798">
    <property type="entry name" value="MONOACYLGLYCEROL LIPASE"/>
    <property type="match status" value="1"/>
</dbReference>
<evidence type="ECO:0000256" key="1">
    <source>
        <dbReference type="SAM" id="MobiDB-lite"/>
    </source>
</evidence>
<evidence type="ECO:0000313" key="4">
    <source>
        <dbReference type="Proteomes" id="UP000315252"/>
    </source>
</evidence>
<feature type="region of interest" description="Disordered" evidence="1">
    <location>
        <begin position="1"/>
        <end position="27"/>
    </location>
</feature>
<proteinExistence type="predicted"/>
<dbReference type="GO" id="GO:0016020">
    <property type="term" value="C:membrane"/>
    <property type="evidence" value="ECO:0007669"/>
    <property type="project" value="TreeGrafter"/>
</dbReference>
<dbReference type="InterPro" id="IPR000073">
    <property type="entry name" value="AB_hydrolase_1"/>
</dbReference>
<dbReference type="InterPro" id="IPR029058">
    <property type="entry name" value="AB_hydrolase_fold"/>
</dbReference>
<keyword evidence="3" id="KW-0378">Hydrolase</keyword>
<reference evidence="3 4" key="1">
    <citation type="submission" date="2019-06" db="EMBL/GenBank/DDBJ databases">
        <title>Whole genome sequence for Rhodospirillaceae sp. R148.</title>
        <authorList>
            <person name="Wang G."/>
        </authorList>
    </citation>
    <scope>NUCLEOTIDE SEQUENCE [LARGE SCALE GENOMIC DNA]</scope>
    <source>
        <strain evidence="3 4">R148</strain>
    </source>
</reference>
<dbReference type="AlphaFoldDB" id="A0A545U0N9"/>
<dbReference type="Proteomes" id="UP000315252">
    <property type="component" value="Unassembled WGS sequence"/>
</dbReference>
<dbReference type="OrthoDB" id="9799612at2"/>
<feature type="domain" description="AB hydrolase-1" evidence="2">
    <location>
        <begin position="48"/>
        <end position="286"/>
    </location>
</feature>